<dbReference type="SUPFAM" id="SSF51338">
    <property type="entry name" value="Composite domain of metallo-dependent hydrolases"/>
    <property type="match status" value="1"/>
</dbReference>
<dbReference type="STRING" id="1123282.SAMN02745823_02060"/>
<dbReference type="Proteomes" id="UP000183995">
    <property type="component" value="Unassembled WGS sequence"/>
</dbReference>
<proteinExistence type="predicted"/>
<dbReference type="PANTHER" id="PTHR43135">
    <property type="entry name" value="ALPHA-D-RIBOSE 1-METHYLPHOSPHONATE 5-TRIPHOSPHATE DIPHOSPHATASE"/>
    <property type="match status" value="1"/>
</dbReference>
<sequence>MLAFINAKVIDGTGNLPIEKATVIVNGTQIDAVSAGTAAPDGATVVDLQGKTLLPAFSEAHTHFGGSDLLTRPGLGGRDMTYDYALNGAVNLQWGVTTVRSAGDWMPDIVSYRDDVASKRLHAPRILTAGRMFVAAGGHPLNTVYAGNEAIRDSACVVCDETTDIDAEVKALADAGVDWIKAFLSTINKMNYPHPVPRLSHKTLKKITGAAHKYGKPMMLHIENPSELEEALDIGVDSIEHTIGVGNTYFEISDALLHRLSDGKTFVVPTLSGIKAHDGTLQGAEPVYPHLEKAVKKMAAAGVRLGVGCDSGIPFLPYGECVHTEMALLVAAGLSPMDAICAATRGNAELFRLQDKLGTIQAGKLADLVVLDADPLADIRNTRQIKLVMKEGRIMVDRLLAG</sequence>
<dbReference type="Pfam" id="PF01979">
    <property type="entry name" value="Amidohydro_1"/>
    <property type="match status" value="1"/>
</dbReference>
<evidence type="ECO:0000313" key="3">
    <source>
        <dbReference type="Proteomes" id="UP000183995"/>
    </source>
</evidence>
<evidence type="ECO:0000313" key="2">
    <source>
        <dbReference type="EMBL" id="SHI03603.1"/>
    </source>
</evidence>
<dbReference type="InterPro" id="IPR032466">
    <property type="entry name" value="Metal_Hydrolase"/>
</dbReference>
<accession>A0A1M5XWI5</accession>
<dbReference type="RefSeq" id="WP_073078515.1">
    <property type="nucleotide sequence ID" value="NZ_FQXV01000006.1"/>
</dbReference>
<organism evidence="2 3">
    <name type="scientific">Sporobacter termitidis DSM 10068</name>
    <dbReference type="NCBI Taxonomy" id="1123282"/>
    <lineage>
        <taxon>Bacteria</taxon>
        <taxon>Bacillati</taxon>
        <taxon>Bacillota</taxon>
        <taxon>Clostridia</taxon>
        <taxon>Eubacteriales</taxon>
        <taxon>Oscillospiraceae</taxon>
        <taxon>Sporobacter</taxon>
    </lineage>
</organism>
<gene>
    <name evidence="2" type="ORF">SAMN02745823_02060</name>
</gene>
<dbReference type="InterPro" id="IPR011059">
    <property type="entry name" value="Metal-dep_hydrolase_composite"/>
</dbReference>
<dbReference type="SUPFAM" id="SSF51556">
    <property type="entry name" value="Metallo-dependent hydrolases"/>
    <property type="match status" value="1"/>
</dbReference>
<dbReference type="GO" id="GO:0016810">
    <property type="term" value="F:hydrolase activity, acting on carbon-nitrogen (but not peptide) bonds"/>
    <property type="evidence" value="ECO:0007669"/>
    <property type="project" value="InterPro"/>
</dbReference>
<name>A0A1M5XWI5_9FIRM</name>
<protein>
    <submittedName>
        <fullName evidence="2">Imidazolonepropionase</fullName>
    </submittedName>
</protein>
<evidence type="ECO:0000259" key="1">
    <source>
        <dbReference type="Pfam" id="PF01979"/>
    </source>
</evidence>
<dbReference type="EMBL" id="FQXV01000006">
    <property type="protein sequence ID" value="SHI03603.1"/>
    <property type="molecule type" value="Genomic_DNA"/>
</dbReference>
<dbReference type="PANTHER" id="PTHR43135:SF3">
    <property type="entry name" value="ALPHA-D-RIBOSE 1-METHYLPHOSPHONATE 5-TRIPHOSPHATE DIPHOSPHATASE"/>
    <property type="match status" value="1"/>
</dbReference>
<dbReference type="InterPro" id="IPR051781">
    <property type="entry name" value="Metallo-dep_Hydrolase"/>
</dbReference>
<dbReference type="InterPro" id="IPR006680">
    <property type="entry name" value="Amidohydro-rel"/>
</dbReference>
<dbReference type="AlphaFoldDB" id="A0A1M5XWI5"/>
<dbReference type="Gene3D" id="3.20.20.140">
    <property type="entry name" value="Metal-dependent hydrolases"/>
    <property type="match status" value="1"/>
</dbReference>
<feature type="domain" description="Amidohydrolase-related" evidence="1">
    <location>
        <begin position="52"/>
        <end position="394"/>
    </location>
</feature>
<reference evidence="2 3" key="1">
    <citation type="submission" date="2016-11" db="EMBL/GenBank/DDBJ databases">
        <authorList>
            <person name="Jaros S."/>
            <person name="Januszkiewicz K."/>
            <person name="Wedrychowicz H."/>
        </authorList>
    </citation>
    <scope>NUCLEOTIDE SEQUENCE [LARGE SCALE GENOMIC DNA]</scope>
    <source>
        <strain evidence="2 3">DSM 10068</strain>
    </source>
</reference>
<keyword evidence="3" id="KW-1185">Reference proteome</keyword>
<dbReference type="Gene3D" id="2.30.40.10">
    <property type="entry name" value="Urease, subunit C, domain 1"/>
    <property type="match status" value="1"/>
</dbReference>